<feature type="region of interest" description="Disordered" evidence="1">
    <location>
        <begin position="64"/>
        <end position="108"/>
    </location>
</feature>
<evidence type="ECO:0000256" key="1">
    <source>
        <dbReference type="SAM" id="MobiDB-lite"/>
    </source>
</evidence>
<gene>
    <name evidence="2" type="ORF">QBC46DRAFT_430745</name>
</gene>
<accession>A0AAN6MVL9</accession>
<organism evidence="2 3">
    <name type="scientific">Diplogelasinospora grovesii</name>
    <dbReference type="NCBI Taxonomy" id="303347"/>
    <lineage>
        <taxon>Eukaryota</taxon>
        <taxon>Fungi</taxon>
        <taxon>Dikarya</taxon>
        <taxon>Ascomycota</taxon>
        <taxon>Pezizomycotina</taxon>
        <taxon>Sordariomycetes</taxon>
        <taxon>Sordariomycetidae</taxon>
        <taxon>Sordariales</taxon>
        <taxon>Diplogelasinosporaceae</taxon>
        <taxon>Diplogelasinospora</taxon>
    </lineage>
</organism>
<evidence type="ECO:0000313" key="3">
    <source>
        <dbReference type="Proteomes" id="UP001303473"/>
    </source>
</evidence>
<dbReference type="EMBL" id="MU854055">
    <property type="protein sequence ID" value="KAK3933870.1"/>
    <property type="molecule type" value="Genomic_DNA"/>
</dbReference>
<dbReference type="AlphaFoldDB" id="A0AAN6MVL9"/>
<protein>
    <submittedName>
        <fullName evidence="2">Uncharacterized protein</fullName>
    </submittedName>
</protein>
<proteinExistence type="predicted"/>
<sequence>MCDYTSENTTEEVYKEDSRPQRKKFPFSSILSLPLHCCPFRRSCRLSPIEPIIEHVEVSDSTVDNTVIHPSSPDKRPSSFAKAPLASTATAGTESVPPPSRDLTTNHTSISQENLRSDILSVSPAYSEITPKLVIKEIIVGGGDVFLFRVGLSAPIWLRYEQLKGNYYAELFLKNLTEPEWRKFLLEREKQSIAPSSLYLGTNNQEMQVEKILQMKLWGGTWMFKVDTTLECNMGDIETLGLADDAVMFCRAKERWRQLRHVQ</sequence>
<name>A0AAN6MVL9_9PEZI</name>
<keyword evidence="3" id="KW-1185">Reference proteome</keyword>
<dbReference type="Proteomes" id="UP001303473">
    <property type="component" value="Unassembled WGS sequence"/>
</dbReference>
<evidence type="ECO:0000313" key="2">
    <source>
        <dbReference type="EMBL" id="KAK3933870.1"/>
    </source>
</evidence>
<comment type="caution">
    <text evidence="2">The sequence shown here is derived from an EMBL/GenBank/DDBJ whole genome shotgun (WGS) entry which is preliminary data.</text>
</comment>
<reference evidence="3" key="1">
    <citation type="journal article" date="2023" name="Mol. Phylogenet. Evol.">
        <title>Genome-scale phylogeny and comparative genomics of the fungal order Sordariales.</title>
        <authorList>
            <person name="Hensen N."/>
            <person name="Bonometti L."/>
            <person name="Westerberg I."/>
            <person name="Brannstrom I.O."/>
            <person name="Guillou S."/>
            <person name="Cros-Aarteil S."/>
            <person name="Calhoun S."/>
            <person name="Haridas S."/>
            <person name="Kuo A."/>
            <person name="Mondo S."/>
            <person name="Pangilinan J."/>
            <person name="Riley R."/>
            <person name="LaButti K."/>
            <person name="Andreopoulos B."/>
            <person name="Lipzen A."/>
            <person name="Chen C."/>
            <person name="Yan M."/>
            <person name="Daum C."/>
            <person name="Ng V."/>
            <person name="Clum A."/>
            <person name="Steindorff A."/>
            <person name="Ohm R.A."/>
            <person name="Martin F."/>
            <person name="Silar P."/>
            <person name="Natvig D.O."/>
            <person name="Lalanne C."/>
            <person name="Gautier V."/>
            <person name="Ament-Velasquez S.L."/>
            <person name="Kruys A."/>
            <person name="Hutchinson M.I."/>
            <person name="Powell A.J."/>
            <person name="Barry K."/>
            <person name="Miller A.N."/>
            <person name="Grigoriev I.V."/>
            <person name="Debuchy R."/>
            <person name="Gladieux P."/>
            <person name="Hiltunen Thoren M."/>
            <person name="Johannesson H."/>
        </authorList>
    </citation>
    <scope>NUCLEOTIDE SEQUENCE [LARGE SCALE GENOMIC DNA]</scope>
    <source>
        <strain evidence="3">CBS 340.73</strain>
    </source>
</reference>